<organism evidence="1 2">
    <name type="scientific">Pleurotus eryngii</name>
    <name type="common">Boletus of the steppes</name>
    <dbReference type="NCBI Taxonomy" id="5323"/>
    <lineage>
        <taxon>Eukaryota</taxon>
        <taxon>Fungi</taxon>
        <taxon>Dikarya</taxon>
        <taxon>Basidiomycota</taxon>
        <taxon>Agaricomycotina</taxon>
        <taxon>Agaricomycetes</taxon>
        <taxon>Agaricomycetidae</taxon>
        <taxon>Agaricales</taxon>
        <taxon>Pleurotineae</taxon>
        <taxon>Pleurotaceae</taxon>
        <taxon>Pleurotus</taxon>
    </lineage>
</organism>
<dbReference type="InterPro" id="IPR032675">
    <property type="entry name" value="LRR_dom_sf"/>
</dbReference>
<proteinExistence type="predicted"/>
<accession>A0A9P6D836</accession>
<dbReference type="Proteomes" id="UP000807025">
    <property type="component" value="Unassembled WGS sequence"/>
</dbReference>
<sequence>MTTMPPMPIFPPEILRVVFEKVEHKGTLLNLLVTSRQFSQVAEPILYARVYIFPKIGVSMRMMFQSLLEALETSNRRRVPYVRAFYLLADEMTPRENRLLIDLLEKMVNLKSLKLRLYKYFNFFRPSTTFALARFEFKCVHYHWDLDLLYLLESQPSLEILLLDDARQHEDDPRHIFSPTSFPNLKALSLHSSLVYDFLRASPRLIRLRVRGNDDVPPADSDPICIRTVRTLVYRNTSTDALISLASLFPNLEWLTGPINTMQDLERLSIHARELRGIRFTTRVPSWFSGDNIPRLFEILPALEFLDYMDGTDWERYRWYRDAAAPTHVFWLCRDDDVWLADWVQDAAEVIDW</sequence>
<dbReference type="AlphaFoldDB" id="A0A9P6D836"/>
<comment type="caution">
    <text evidence="1">The sequence shown here is derived from an EMBL/GenBank/DDBJ whole genome shotgun (WGS) entry which is preliminary data.</text>
</comment>
<keyword evidence="2" id="KW-1185">Reference proteome</keyword>
<dbReference type="SUPFAM" id="SSF52047">
    <property type="entry name" value="RNI-like"/>
    <property type="match status" value="1"/>
</dbReference>
<evidence type="ECO:0000313" key="1">
    <source>
        <dbReference type="EMBL" id="KAF9494812.1"/>
    </source>
</evidence>
<protein>
    <recommendedName>
        <fullName evidence="3">F-box domain-containing protein</fullName>
    </recommendedName>
</protein>
<dbReference type="OrthoDB" id="613763at2759"/>
<dbReference type="Gene3D" id="3.80.10.10">
    <property type="entry name" value="Ribonuclease Inhibitor"/>
    <property type="match status" value="1"/>
</dbReference>
<evidence type="ECO:0000313" key="2">
    <source>
        <dbReference type="Proteomes" id="UP000807025"/>
    </source>
</evidence>
<dbReference type="EMBL" id="MU154568">
    <property type="protein sequence ID" value="KAF9494812.1"/>
    <property type="molecule type" value="Genomic_DNA"/>
</dbReference>
<reference evidence="1" key="1">
    <citation type="submission" date="2020-11" db="EMBL/GenBank/DDBJ databases">
        <authorList>
            <consortium name="DOE Joint Genome Institute"/>
            <person name="Ahrendt S."/>
            <person name="Riley R."/>
            <person name="Andreopoulos W."/>
            <person name="Labutti K."/>
            <person name="Pangilinan J."/>
            <person name="Ruiz-Duenas F.J."/>
            <person name="Barrasa J.M."/>
            <person name="Sanchez-Garcia M."/>
            <person name="Camarero S."/>
            <person name="Miyauchi S."/>
            <person name="Serrano A."/>
            <person name="Linde D."/>
            <person name="Babiker R."/>
            <person name="Drula E."/>
            <person name="Ayuso-Fernandez I."/>
            <person name="Pacheco R."/>
            <person name="Padilla G."/>
            <person name="Ferreira P."/>
            <person name="Barriuso J."/>
            <person name="Kellner H."/>
            <person name="Castanera R."/>
            <person name="Alfaro M."/>
            <person name="Ramirez L."/>
            <person name="Pisabarro A.G."/>
            <person name="Kuo A."/>
            <person name="Tritt A."/>
            <person name="Lipzen A."/>
            <person name="He G."/>
            <person name="Yan M."/>
            <person name="Ng V."/>
            <person name="Cullen D."/>
            <person name="Martin F."/>
            <person name="Rosso M.-N."/>
            <person name="Henrissat B."/>
            <person name="Hibbett D."/>
            <person name="Martinez A.T."/>
            <person name="Grigoriev I.V."/>
        </authorList>
    </citation>
    <scope>NUCLEOTIDE SEQUENCE</scope>
    <source>
        <strain evidence="1">ATCC 90797</strain>
    </source>
</reference>
<name>A0A9P6D836_PLEER</name>
<evidence type="ECO:0008006" key="3">
    <source>
        <dbReference type="Google" id="ProtNLM"/>
    </source>
</evidence>
<gene>
    <name evidence="1" type="ORF">BDN71DRAFT_927758</name>
</gene>